<keyword evidence="2" id="KW-0732">Signal</keyword>
<keyword evidence="1" id="KW-1133">Transmembrane helix</keyword>
<gene>
    <name evidence="3" type="ORF">FK219_006570</name>
</gene>
<dbReference type="InterPro" id="IPR006311">
    <property type="entry name" value="TAT_signal"/>
</dbReference>
<comment type="caution">
    <text evidence="3">The sequence shown here is derived from an EMBL/GenBank/DDBJ whole genome shotgun (WGS) entry which is preliminary data.</text>
</comment>
<dbReference type="Proteomes" id="UP000818266">
    <property type="component" value="Unassembled WGS sequence"/>
</dbReference>
<evidence type="ECO:0000313" key="4">
    <source>
        <dbReference type="Proteomes" id="UP000818266"/>
    </source>
</evidence>
<keyword evidence="1" id="KW-0472">Membrane</keyword>
<evidence type="ECO:0000256" key="2">
    <source>
        <dbReference type="SAM" id="SignalP"/>
    </source>
</evidence>
<feature type="transmembrane region" description="Helical" evidence="1">
    <location>
        <begin position="390"/>
        <end position="413"/>
    </location>
</feature>
<feature type="chain" id="PRO_5039705407" evidence="2">
    <location>
        <begin position="33"/>
        <end position="421"/>
    </location>
</feature>
<dbReference type="RefSeq" id="WP_152583399.1">
    <property type="nucleotide sequence ID" value="NZ_JAVJUB010000016.1"/>
</dbReference>
<feature type="signal peptide" evidence="2">
    <location>
        <begin position="1"/>
        <end position="32"/>
    </location>
</feature>
<protein>
    <submittedName>
        <fullName evidence="3">Uncharacterized protein</fullName>
    </submittedName>
</protein>
<name>A0A9E5JPT0_9MICO</name>
<accession>A0A9E5JPT0</accession>
<proteinExistence type="predicted"/>
<evidence type="ECO:0000313" key="3">
    <source>
        <dbReference type="EMBL" id="NHF62901.1"/>
    </source>
</evidence>
<keyword evidence="1" id="KW-0812">Transmembrane</keyword>
<dbReference type="PROSITE" id="PS51318">
    <property type="entry name" value="TAT"/>
    <property type="match status" value="1"/>
</dbReference>
<evidence type="ECO:0000256" key="1">
    <source>
        <dbReference type="SAM" id="Phobius"/>
    </source>
</evidence>
<organism evidence="3 4">
    <name type="scientific">Microcella pacifica</name>
    <dbReference type="NCBI Taxonomy" id="2591847"/>
    <lineage>
        <taxon>Bacteria</taxon>
        <taxon>Bacillati</taxon>
        <taxon>Actinomycetota</taxon>
        <taxon>Actinomycetes</taxon>
        <taxon>Micrococcales</taxon>
        <taxon>Microbacteriaceae</taxon>
        <taxon>Microcella</taxon>
    </lineage>
</organism>
<dbReference type="AlphaFoldDB" id="A0A9E5JPT0"/>
<sequence length="421" mass="43069">MSSTPAPARRRTVMAGGVALAFALGAVAPATAADIVEGDTPVVLSSDQSTFGAIPEVFPADGDEGPPPEIELQLFGGPTSPEITPWTTTALSFDSEDRVYVALLSAGQIFGESVQYLCAIRVYDEDGVPLGSPLPVANPDDGETGLWPVACTGLALLDVLSAYGLDLDFESGVSQEAAPSTAAFVYFSDGTAVRIDARTGTVTEVFTGSSGSFGDFESLAISAGPAELLDPERTGIAVIVAGFTDEALIVSVLWEGGETESRLAFFPVTVNGAEFDSELNLWIVSPDIEQGQMAVFSFSYADLSEFGMQPTSASEPGVDLLAPLDAAGDLSAVTQDSPQGGFDAAAISGGYLVSGLETFTAGGIAIERAAVELAGDAEEQLAATGADAQLVLAIGVIAGALLLGGVVITAVGASRRRVRRD</sequence>
<dbReference type="EMBL" id="VIKT02000009">
    <property type="protein sequence ID" value="NHF62901.1"/>
    <property type="molecule type" value="Genomic_DNA"/>
</dbReference>
<keyword evidence="4" id="KW-1185">Reference proteome</keyword>
<dbReference type="OrthoDB" id="9825011at2"/>
<reference evidence="3 4" key="1">
    <citation type="submission" date="2020-03" db="EMBL/GenBank/DDBJ databases">
        <title>Chryseoglobus sp. isolated from a deep-sea seamount.</title>
        <authorList>
            <person name="Zhang D.-C."/>
        </authorList>
    </citation>
    <scope>NUCLEOTIDE SEQUENCE [LARGE SCALE GENOMIC DNA]</scope>
    <source>
        <strain evidence="3 4">KN1116</strain>
    </source>
</reference>